<accession>A0A222FKR7</accession>
<dbReference type="HAMAP" id="MF_00652">
    <property type="entry name" value="UPF0246"/>
    <property type="match status" value="1"/>
</dbReference>
<dbReference type="AlphaFoldDB" id="A0A222FKR7"/>
<dbReference type="Pfam" id="PF03883">
    <property type="entry name" value="H2O2_YaaD"/>
    <property type="match status" value="1"/>
</dbReference>
<protein>
    <recommendedName>
        <fullName evidence="1">UPF0246 protein CHH28_11985</fullName>
    </recommendedName>
</protein>
<evidence type="ECO:0000256" key="2">
    <source>
        <dbReference type="SAM" id="MobiDB-lite"/>
    </source>
</evidence>
<dbReference type="GO" id="GO:0033194">
    <property type="term" value="P:response to hydroperoxide"/>
    <property type="evidence" value="ECO:0007669"/>
    <property type="project" value="TreeGrafter"/>
</dbReference>
<dbReference type="NCBIfam" id="NF002541">
    <property type="entry name" value="PRK02101.1-1"/>
    <property type="match status" value="1"/>
</dbReference>
<organism evidence="3 4">
    <name type="scientific">Bacterioplanes sanyensis</name>
    <dbReference type="NCBI Taxonomy" id="1249553"/>
    <lineage>
        <taxon>Bacteria</taxon>
        <taxon>Pseudomonadati</taxon>
        <taxon>Pseudomonadota</taxon>
        <taxon>Gammaproteobacteria</taxon>
        <taxon>Oceanospirillales</taxon>
        <taxon>Oceanospirillaceae</taxon>
        <taxon>Bacterioplanes</taxon>
    </lineage>
</organism>
<keyword evidence="4" id="KW-1185">Reference proteome</keyword>
<feature type="region of interest" description="Disordered" evidence="2">
    <location>
        <begin position="1"/>
        <end position="26"/>
    </location>
</feature>
<dbReference type="InterPro" id="IPR005583">
    <property type="entry name" value="YaaA"/>
</dbReference>
<dbReference type="Proteomes" id="UP000202440">
    <property type="component" value="Chromosome"/>
</dbReference>
<dbReference type="PANTHER" id="PTHR30283:SF4">
    <property type="entry name" value="PEROXIDE STRESS RESISTANCE PROTEIN YAAA"/>
    <property type="match status" value="1"/>
</dbReference>
<dbReference type="PANTHER" id="PTHR30283">
    <property type="entry name" value="PEROXIDE STRESS RESPONSE PROTEIN YAAA"/>
    <property type="match status" value="1"/>
</dbReference>
<evidence type="ECO:0000256" key="1">
    <source>
        <dbReference type="HAMAP-Rule" id="MF_00652"/>
    </source>
</evidence>
<comment type="similarity">
    <text evidence="1">Belongs to the UPF0246 family.</text>
</comment>
<dbReference type="KEGG" id="bsan:CHH28_11985"/>
<name>A0A222FKR7_9GAMM</name>
<reference evidence="3 4" key="1">
    <citation type="submission" date="2017-07" db="EMBL/GenBank/DDBJ databases">
        <title>Annotated genome sequence of Bacterioplanes sanyensis isolated from Red Sea.</title>
        <authorList>
            <person name="Rehman Z.U."/>
        </authorList>
    </citation>
    <scope>NUCLEOTIDE SEQUENCE [LARGE SCALE GENOMIC DNA]</scope>
    <source>
        <strain evidence="3 4">NV9</strain>
    </source>
</reference>
<dbReference type="RefSeq" id="WP_094060529.1">
    <property type="nucleotide sequence ID" value="NZ_CP022530.1"/>
</dbReference>
<evidence type="ECO:0000313" key="3">
    <source>
        <dbReference type="EMBL" id="ASP39349.1"/>
    </source>
</evidence>
<dbReference type="EMBL" id="CP022530">
    <property type="protein sequence ID" value="ASP39349.1"/>
    <property type="molecule type" value="Genomic_DNA"/>
</dbReference>
<gene>
    <name evidence="3" type="ORF">CHH28_11985</name>
</gene>
<dbReference type="NCBIfam" id="NF002542">
    <property type="entry name" value="PRK02101.1-3"/>
    <property type="match status" value="1"/>
</dbReference>
<dbReference type="GO" id="GO:0005829">
    <property type="term" value="C:cytosol"/>
    <property type="evidence" value="ECO:0007669"/>
    <property type="project" value="TreeGrafter"/>
</dbReference>
<feature type="compositionally biased region" description="Polar residues" evidence="2">
    <location>
        <begin position="16"/>
        <end position="26"/>
    </location>
</feature>
<sequence length="261" mass="29728">MLTLLSPAKTLDFETPPTTKQASQPRFLSESAELVDELKQLSPDDIASLMKLSPKLAELNAQRFADWRVPFTADNAKAAMLAFKGDVYTGLEAERFDEHELTFAQQHLRMLSGLYGVLRPLDLMQPYRLEMGTKFANRRGKDLYQFWGDRLTESLNDELAQHDNAAVVNLASNEYFKAVNKKALAAPLVTPVFKDEKNGQFKIISFYAKKARGMMAAYIVRNGIDELQPLKQFDTAGYRYSEEDSGEHEWVFKRYEKDIPA</sequence>
<evidence type="ECO:0000313" key="4">
    <source>
        <dbReference type="Proteomes" id="UP000202440"/>
    </source>
</evidence>
<proteinExistence type="inferred from homology"/>
<dbReference type="OrthoDB" id="9777133at2"/>